<dbReference type="InterPro" id="IPR023214">
    <property type="entry name" value="HAD_sf"/>
</dbReference>
<gene>
    <name evidence="1" type="ORF">N8I77_005223</name>
</gene>
<evidence type="ECO:0000313" key="2">
    <source>
        <dbReference type="Proteomes" id="UP001265746"/>
    </source>
</evidence>
<dbReference type="Pfam" id="PF00702">
    <property type="entry name" value="Hydrolase"/>
    <property type="match status" value="1"/>
</dbReference>
<sequence>MGKSGARSWGMVGFTARLLDFVTQGRPCYVACADSPGPALLERRVLGGDPRVRKGRGKPAPDIYLLALELLDSAVDPSKKPIRADECLVLEDSVAGVETGRRAGMREKDIPAGMTGMFEEGDDWQPGEINDGWAESIPSLEHFDYKKYGINVPS</sequence>
<protein>
    <submittedName>
        <fullName evidence="1">Uncharacterized protein</fullName>
    </submittedName>
</protein>
<evidence type="ECO:0000313" key="1">
    <source>
        <dbReference type="EMBL" id="KAK2611906.1"/>
    </source>
</evidence>
<dbReference type="GO" id="GO:0016791">
    <property type="term" value="F:phosphatase activity"/>
    <property type="evidence" value="ECO:0007669"/>
    <property type="project" value="TreeGrafter"/>
</dbReference>
<proteinExistence type="predicted"/>
<organism evidence="1 2">
    <name type="scientific">Phomopsis amygdali</name>
    <name type="common">Fusicoccum amygdali</name>
    <dbReference type="NCBI Taxonomy" id="1214568"/>
    <lineage>
        <taxon>Eukaryota</taxon>
        <taxon>Fungi</taxon>
        <taxon>Dikarya</taxon>
        <taxon>Ascomycota</taxon>
        <taxon>Pezizomycotina</taxon>
        <taxon>Sordariomycetes</taxon>
        <taxon>Sordariomycetidae</taxon>
        <taxon>Diaporthales</taxon>
        <taxon>Diaporthaceae</taxon>
        <taxon>Diaporthe</taxon>
    </lineage>
</organism>
<keyword evidence="2" id="KW-1185">Reference proteome</keyword>
<name>A0AAD9W9G7_PHOAM</name>
<dbReference type="Proteomes" id="UP001265746">
    <property type="component" value="Unassembled WGS sequence"/>
</dbReference>
<dbReference type="SUPFAM" id="SSF56784">
    <property type="entry name" value="HAD-like"/>
    <property type="match status" value="1"/>
</dbReference>
<dbReference type="Gene3D" id="3.40.50.1000">
    <property type="entry name" value="HAD superfamily/HAD-like"/>
    <property type="match status" value="1"/>
</dbReference>
<dbReference type="AlphaFoldDB" id="A0AAD9W9G7"/>
<dbReference type="EMBL" id="JAUJFL010000002">
    <property type="protein sequence ID" value="KAK2611906.1"/>
    <property type="molecule type" value="Genomic_DNA"/>
</dbReference>
<reference evidence="1" key="1">
    <citation type="submission" date="2023-06" db="EMBL/GenBank/DDBJ databases">
        <authorList>
            <person name="Noh H."/>
        </authorList>
    </citation>
    <scope>NUCLEOTIDE SEQUENCE</scope>
    <source>
        <strain evidence="1">DUCC20226</strain>
    </source>
</reference>
<dbReference type="InterPro" id="IPR036412">
    <property type="entry name" value="HAD-like_sf"/>
</dbReference>
<dbReference type="PANTHER" id="PTHR18901">
    <property type="entry name" value="2-DEOXYGLUCOSE-6-PHOSPHATE PHOSPHATASE 2"/>
    <property type="match status" value="1"/>
</dbReference>
<accession>A0AAD9W9G7</accession>
<comment type="caution">
    <text evidence="1">The sequence shown here is derived from an EMBL/GenBank/DDBJ whole genome shotgun (WGS) entry which is preliminary data.</text>
</comment>
<dbReference type="PANTHER" id="PTHR18901:SF42">
    <property type="entry name" value="SUPERFAMILY HYDROLASE, PUTATIVE-RELATED"/>
    <property type="match status" value="1"/>
</dbReference>